<name>A0A327L3T8_9BRAD</name>
<evidence type="ECO:0000313" key="1">
    <source>
        <dbReference type="EMBL" id="RAI45056.1"/>
    </source>
</evidence>
<protein>
    <submittedName>
        <fullName evidence="1">Uncharacterized protein</fullName>
    </submittedName>
</protein>
<evidence type="ECO:0000313" key="2">
    <source>
        <dbReference type="Proteomes" id="UP000249130"/>
    </source>
</evidence>
<sequence length="90" mass="9866">ARDLGRKRQDQRGRWKHRVQIEGAAAPTWVDAAQVFARAVDAKTARKRACHYRDDVAPSLTIVEALIELAGQPEPAIGRAGAAEREHADA</sequence>
<keyword evidence="2" id="KW-1185">Reference proteome</keyword>
<reference evidence="1 2" key="1">
    <citation type="submission" date="2017-07" db="EMBL/GenBank/DDBJ databases">
        <title>Draft Genome Sequences of Select Purple Nonsulfur Bacteria.</title>
        <authorList>
            <person name="Lasarre B."/>
            <person name="Mckinlay J.B."/>
        </authorList>
    </citation>
    <scope>NUCLEOTIDE SEQUENCE [LARGE SCALE GENOMIC DNA]</scope>
    <source>
        <strain evidence="1 2">DSM 5909</strain>
    </source>
</reference>
<dbReference type="Proteomes" id="UP000249130">
    <property type="component" value="Unassembled WGS sequence"/>
</dbReference>
<gene>
    <name evidence="1" type="ORF">CH341_05710</name>
</gene>
<dbReference type="EMBL" id="NPEX01000025">
    <property type="protein sequence ID" value="RAI45056.1"/>
    <property type="molecule type" value="Genomic_DNA"/>
</dbReference>
<dbReference type="RefSeq" id="WP_170149490.1">
    <property type="nucleotide sequence ID" value="NZ_NPEX01000025.1"/>
</dbReference>
<proteinExistence type="predicted"/>
<dbReference type="AlphaFoldDB" id="A0A327L3T8"/>
<feature type="non-terminal residue" evidence="1">
    <location>
        <position position="1"/>
    </location>
</feature>
<comment type="caution">
    <text evidence="1">The sequence shown here is derived from an EMBL/GenBank/DDBJ whole genome shotgun (WGS) entry which is preliminary data.</text>
</comment>
<organism evidence="1 2">
    <name type="scientific">Rhodoplanes roseus</name>
    <dbReference type="NCBI Taxonomy" id="29409"/>
    <lineage>
        <taxon>Bacteria</taxon>
        <taxon>Pseudomonadati</taxon>
        <taxon>Pseudomonadota</taxon>
        <taxon>Alphaproteobacteria</taxon>
        <taxon>Hyphomicrobiales</taxon>
        <taxon>Nitrobacteraceae</taxon>
        <taxon>Rhodoplanes</taxon>
    </lineage>
</organism>
<accession>A0A327L3T8</accession>